<gene>
    <name evidence="3" type="ORF">ACFQ1T_10620</name>
</gene>
<keyword evidence="1" id="KW-0812">Transmembrane</keyword>
<feature type="transmembrane region" description="Helical" evidence="1">
    <location>
        <begin position="15"/>
        <end position="34"/>
    </location>
</feature>
<feature type="transmembrane region" description="Helical" evidence="1">
    <location>
        <begin position="40"/>
        <end position="63"/>
    </location>
</feature>
<feature type="transmembrane region" description="Helical" evidence="1">
    <location>
        <begin position="100"/>
        <end position="122"/>
    </location>
</feature>
<name>A0ABW3GHY4_9PROT</name>
<feature type="transmembrane region" description="Helical" evidence="1">
    <location>
        <begin position="222"/>
        <end position="241"/>
    </location>
</feature>
<sequence length="306" mass="33419">MTLSHKQKASQQKKWASLALVYGALCWGVIWYPYRLLNEVGLSGVQSSVLSYFVALVIGMLLFWRRAAYISQIPFSAYGLSLVAGWTNLAYVLAVIDGEVMRVMLLFYLSPLWTLLLARIWLHEPWHLPQLAAIGLSLLGATLMLTDGLWIWPWPQSTSDWLALSAGIGFSLTNVITRYSTHLSVAAKGMLVWLGVFGLSMLVLLWLNGVNGFAFITDVTPMMGLWLVLIALLLVSATLLVQYGVTKIPAIQASVLFMTELIVAAIAAYFLAHETMSVTEMMGGLCIIAAGVLSVVTAETEDSAAG</sequence>
<dbReference type="InterPro" id="IPR037185">
    <property type="entry name" value="EmrE-like"/>
</dbReference>
<protein>
    <submittedName>
        <fullName evidence="3">DMT family transporter</fullName>
    </submittedName>
</protein>
<organism evidence="3 4">
    <name type="scientific">Methylophilus glucosoxydans</name>
    <dbReference type="NCBI Taxonomy" id="752553"/>
    <lineage>
        <taxon>Bacteria</taxon>
        <taxon>Pseudomonadati</taxon>
        <taxon>Pseudomonadota</taxon>
        <taxon>Betaproteobacteria</taxon>
        <taxon>Nitrosomonadales</taxon>
        <taxon>Methylophilaceae</taxon>
        <taxon>Methylophilus</taxon>
    </lineage>
</organism>
<evidence type="ECO:0000313" key="3">
    <source>
        <dbReference type="EMBL" id="MFD0930227.1"/>
    </source>
</evidence>
<dbReference type="PANTHER" id="PTHR22911">
    <property type="entry name" value="ACYL-MALONYL CONDENSING ENZYME-RELATED"/>
    <property type="match status" value="1"/>
</dbReference>
<proteinExistence type="predicted"/>
<comment type="caution">
    <text evidence="3">The sequence shown here is derived from an EMBL/GenBank/DDBJ whole genome shotgun (WGS) entry which is preliminary data.</text>
</comment>
<dbReference type="PANTHER" id="PTHR22911:SF137">
    <property type="entry name" value="SOLUTE CARRIER FAMILY 35 MEMBER G2-RELATED"/>
    <property type="match status" value="1"/>
</dbReference>
<evidence type="ECO:0000259" key="2">
    <source>
        <dbReference type="Pfam" id="PF00892"/>
    </source>
</evidence>
<feature type="transmembrane region" description="Helical" evidence="1">
    <location>
        <begin position="75"/>
        <end position="94"/>
    </location>
</feature>
<dbReference type="Pfam" id="PF00892">
    <property type="entry name" value="EamA"/>
    <property type="match status" value="2"/>
</dbReference>
<evidence type="ECO:0000313" key="4">
    <source>
        <dbReference type="Proteomes" id="UP001597106"/>
    </source>
</evidence>
<keyword evidence="4" id="KW-1185">Reference proteome</keyword>
<dbReference type="SUPFAM" id="SSF103481">
    <property type="entry name" value="Multidrug resistance efflux transporter EmrE"/>
    <property type="match status" value="1"/>
</dbReference>
<feature type="transmembrane region" description="Helical" evidence="1">
    <location>
        <begin position="191"/>
        <end position="216"/>
    </location>
</feature>
<feature type="transmembrane region" description="Helical" evidence="1">
    <location>
        <begin position="134"/>
        <end position="155"/>
    </location>
</feature>
<reference evidence="4" key="1">
    <citation type="journal article" date="2019" name="Int. J. Syst. Evol. Microbiol.">
        <title>The Global Catalogue of Microorganisms (GCM) 10K type strain sequencing project: providing services to taxonomists for standard genome sequencing and annotation.</title>
        <authorList>
            <consortium name="The Broad Institute Genomics Platform"/>
            <consortium name="The Broad Institute Genome Sequencing Center for Infectious Disease"/>
            <person name="Wu L."/>
            <person name="Ma J."/>
        </authorList>
    </citation>
    <scope>NUCLEOTIDE SEQUENCE [LARGE SCALE GENOMIC DNA]</scope>
    <source>
        <strain evidence="4">CCUG 59685</strain>
    </source>
</reference>
<evidence type="ECO:0000256" key="1">
    <source>
        <dbReference type="SAM" id="Phobius"/>
    </source>
</evidence>
<feature type="transmembrane region" description="Helical" evidence="1">
    <location>
        <begin position="253"/>
        <end position="272"/>
    </location>
</feature>
<keyword evidence="1" id="KW-0472">Membrane</keyword>
<accession>A0ABW3GHY4</accession>
<dbReference type="Proteomes" id="UP001597106">
    <property type="component" value="Unassembled WGS sequence"/>
</dbReference>
<dbReference type="InterPro" id="IPR000620">
    <property type="entry name" value="EamA_dom"/>
</dbReference>
<feature type="transmembrane region" description="Helical" evidence="1">
    <location>
        <begin position="161"/>
        <end position="179"/>
    </location>
</feature>
<keyword evidence="1" id="KW-1133">Transmembrane helix</keyword>
<feature type="domain" description="EamA" evidence="2">
    <location>
        <begin position="15"/>
        <end position="145"/>
    </location>
</feature>
<dbReference type="EMBL" id="JBHTJW010000002">
    <property type="protein sequence ID" value="MFD0930227.1"/>
    <property type="molecule type" value="Genomic_DNA"/>
</dbReference>
<dbReference type="RefSeq" id="WP_379076370.1">
    <property type="nucleotide sequence ID" value="NZ_JBHTJW010000002.1"/>
</dbReference>
<feature type="domain" description="EamA" evidence="2">
    <location>
        <begin position="160"/>
        <end position="293"/>
    </location>
</feature>